<dbReference type="NCBIfam" id="TIGR02532">
    <property type="entry name" value="IV_pilin_GFxxxE"/>
    <property type="match status" value="1"/>
</dbReference>
<dbReference type="InterPro" id="IPR045584">
    <property type="entry name" value="Pilin-like"/>
</dbReference>
<gene>
    <name evidence="13" type="ORF">M8A51_18445</name>
</gene>
<evidence type="ECO:0000256" key="8">
    <source>
        <dbReference type="ARBA" id="ARBA00023136"/>
    </source>
</evidence>
<protein>
    <recommendedName>
        <fullName evidence="2">Type II secretion system protein H</fullName>
    </recommendedName>
    <alternativeName>
        <fullName evidence="10">General secretion pathway protein H</fullName>
    </alternativeName>
</protein>
<dbReference type="PROSITE" id="PS00409">
    <property type="entry name" value="PROKAR_NTER_METHYL"/>
    <property type="match status" value="1"/>
</dbReference>
<reference evidence="13" key="1">
    <citation type="submission" date="2022-05" db="EMBL/GenBank/DDBJ databases">
        <title>Schlegelella sp. nov., isolated from mangrove soil.</title>
        <authorList>
            <person name="Liu Y."/>
            <person name="Ge X."/>
            <person name="Liu W."/>
        </authorList>
    </citation>
    <scope>NUCLEOTIDE SEQUENCE</scope>
    <source>
        <strain evidence="13">S2-27</strain>
    </source>
</reference>
<keyword evidence="4" id="KW-0488">Methylation</keyword>
<evidence type="ECO:0000259" key="12">
    <source>
        <dbReference type="Pfam" id="PF12019"/>
    </source>
</evidence>
<dbReference type="InterPro" id="IPR012902">
    <property type="entry name" value="N_methyl_site"/>
</dbReference>
<keyword evidence="14" id="KW-1185">Reference proteome</keyword>
<accession>A0ABT0YTT5</accession>
<feature type="transmembrane region" description="Helical" evidence="11">
    <location>
        <begin position="74"/>
        <end position="96"/>
    </location>
</feature>
<dbReference type="Proteomes" id="UP001165541">
    <property type="component" value="Unassembled WGS sequence"/>
</dbReference>
<proteinExistence type="inferred from homology"/>
<evidence type="ECO:0000256" key="11">
    <source>
        <dbReference type="SAM" id="Phobius"/>
    </source>
</evidence>
<dbReference type="InterPro" id="IPR022346">
    <property type="entry name" value="T2SS_GspH"/>
</dbReference>
<comment type="similarity">
    <text evidence="9">Belongs to the GSP H family.</text>
</comment>
<evidence type="ECO:0000313" key="14">
    <source>
        <dbReference type="Proteomes" id="UP001165541"/>
    </source>
</evidence>
<organism evidence="13 14">
    <name type="scientific">Caldimonas mangrovi</name>
    <dbReference type="NCBI Taxonomy" id="2944811"/>
    <lineage>
        <taxon>Bacteria</taxon>
        <taxon>Pseudomonadati</taxon>
        <taxon>Pseudomonadota</taxon>
        <taxon>Betaproteobacteria</taxon>
        <taxon>Burkholderiales</taxon>
        <taxon>Sphaerotilaceae</taxon>
        <taxon>Caldimonas</taxon>
    </lineage>
</organism>
<keyword evidence="5" id="KW-0997">Cell inner membrane</keyword>
<dbReference type="EMBL" id="JAMKFE010000012">
    <property type="protein sequence ID" value="MCM5681511.1"/>
    <property type="molecule type" value="Genomic_DNA"/>
</dbReference>
<evidence type="ECO:0000256" key="2">
    <source>
        <dbReference type="ARBA" id="ARBA00021549"/>
    </source>
</evidence>
<evidence type="ECO:0000256" key="1">
    <source>
        <dbReference type="ARBA" id="ARBA00004377"/>
    </source>
</evidence>
<evidence type="ECO:0000256" key="3">
    <source>
        <dbReference type="ARBA" id="ARBA00022475"/>
    </source>
</evidence>
<keyword evidence="8 11" id="KW-0472">Membrane</keyword>
<sequence>MRLFTSDPRRFHRHRPAMRSVATGMRSVQRRRGFERLRRHAGASNITPGRATAPWQSHRKEFVMYPRVFPSRRAVRGLTLVELMVVIAVVTILGTLSSGSMQALIDRTRLESSTFDFLGDLQFARSEAITRGLPVSICPSSDGAACAEGDAWHLGWIVFVDAEGDGSVSDPALVLRRRLPWHDRYTLVSEHGTGILSFGRDGFLLRLSVSEAQLRAEASGGSVWSANCITINRAGRHRVERAGTGSCA</sequence>
<dbReference type="Pfam" id="PF07963">
    <property type="entry name" value="N_methyl"/>
    <property type="match status" value="1"/>
</dbReference>
<evidence type="ECO:0000256" key="9">
    <source>
        <dbReference type="ARBA" id="ARBA00025772"/>
    </source>
</evidence>
<comment type="subcellular location">
    <subcellularLocation>
        <location evidence="1">Cell inner membrane</location>
        <topology evidence="1">Single-pass membrane protein</topology>
    </subcellularLocation>
</comment>
<keyword evidence="6 11" id="KW-0812">Transmembrane</keyword>
<keyword evidence="3" id="KW-1003">Cell membrane</keyword>
<feature type="domain" description="General secretion pathway GspH" evidence="12">
    <location>
        <begin position="116"/>
        <end position="235"/>
    </location>
</feature>
<evidence type="ECO:0000313" key="13">
    <source>
        <dbReference type="EMBL" id="MCM5681511.1"/>
    </source>
</evidence>
<name>A0ABT0YTT5_9BURK</name>
<evidence type="ECO:0000256" key="5">
    <source>
        <dbReference type="ARBA" id="ARBA00022519"/>
    </source>
</evidence>
<evidence type="ECO:0000256" key="10">
    <source>
        <dbReference type="ARBA" id="ARBA00030775"/>
    </source>
</evidence>
<keyword evidence="7 11" id="KW-1133">Transmembrane helix</keyword>
<evidence type="ECO:0000256" key="7">
    <source>
        <dbReference type="ARBA" id="ARBA00022989"/>
    </source>
</evidence>
<evidence type="ECO:0000256" key="4">
    <source>
        <dbReference type="ARBA" id="ARBA00022481"/>
    </source>
</evidence>
<comment type="caution">
    <text evidence="13">The sequence shown here is derived from an EMBL/GenBank/DDBJ whole genome shotgun (WGS) entry which is preliminary data.</text>
</comment>
<dbReference type="RefSeq" id="WP_251779991.1">
    <property type="nucleotide sequence ID" value="NZ_JAMKFE010000012.1"/>
</dbReference>
<dbReference type="Gene3D" id="3.55.40.10">
    <property type="entry name" value="minor pseudopilin epsh domain"/>
    <property type="match status" value="1"/>
</dbReference>
<evidence type="ECO:0000256" key="6">
    <source>
        <dbReference type="ARBA" id="ARBA00022692"/>
    </source>
</evidence>
<dbReference type="Pfam" id="PF12019">
    <property type="entry name" value="GspH"/>
    <property type="match status" value="1"/>
</dbReference>
<dbReference type="SUPFAM" id="SSF54523">
    <property type="entry name" value="Pili subunits"/>
    <property type="match status" value="1"/>
</dbReference>